<dbReference type="Proteomes" id="UP000050795">
    <property type="component" value="Unassembled WGS sequence"/>
</dbReference>
<organism evidence="2 4">
    <name type="scientific">Trichobilharzia regenti</name>
    <name type="common">Nasal bird schistosome</name>
    <dbReference type="NCBI Taxonomy" id="157069"/>
    <lineage>
        <taxon>Eukaryota</taxon>
        <taxon>Metazoa</taxon>
        <taxon>Spiralia</taxon>
        <taxon>Lophotrochozoa</taxon>
        <taxon>Platyhelminthes</taxon>
        <taxon>Trematoda</taxon>
        <taxon>Digenea</taxon>
        <taxon>Strigeidida</taxon>
        <taxon>Schistosomatoidea</taxon>
        <taxon>Schistosomatidae</taxon>
        <taxon>Trichobilharzia</taxon>
    </lineage>
</organism>
<dbReference type="WBParaSite" id="TREG1_58000.2">
    <property type="protein sequence ID" value="TREG1_58000.2"/>
    <property type="gene ID" value="TREG1_58000"/>
</dbReference>
<evidence type="ECO:0000313" key="4">
    <source>
        <dbReference type="WBParaSite" id="TREG1_58000.2"/>
    </source>
</evidence>
<proteinExistence type="predicted"/>
<feature type="region of interest" description="Disordered" evidence="1">
    <location>
        <begin position="363"/>
        <end position="408"/>
    </location>
</feature>
<accession>A0AA85K0K1</accession>
<feature type="compositionally biased region" description="Basic residues" evidence="1">
    <location>
        <begin position="375"/>
        <end position="390"/>
    </location>
</feature>
<protein>
    <submittedName>
        <fullName evidence="3 4">SOCS box domain-containing protein</fullName>
    </submittedName>
</protein>
<evidence type="ECO:0000313" key="2">
    <source>
        <dbReference type="Proteomes" id="UP000050795"/>
    </source>
</evidence>
<reference evidence="2" key="1">
    <citation type="submission" date="2022-06" db="EMBL/GenBank/DDBJ databases">
        <authorList>
            <person name="Berger JAMES D."/>
            <person name="Berger JAMES D."/>
        </authorList>
    </citation>
    <scope>NUCLEOTIDE SEQUENCE [LARGE SCALE GENOMIC DNA]</scope>
</reference>
<dbReference type="AlphaFoldDB" id="A0AA85K0K1"/>
<evidence type="ECO:0000313" key="3">
    <source>
        <dbReference type="WBParaSite" id="TREG1_58000.1"/>
    </source>
</evidence>
<dbReference type="WBParaSite" id="TREG1_58000.1">
    <property type="protein sequence ID" value="TREG1_58000.1"/>
    <property type="gene ID" value="TREG1_58000"/>
</dbReference>
<reference evidence="3 4" key="2">
    <citation type="submission" date="2023-11" db="UniProtKB">
        <authorList>
            <consortium name="WormBaseParasite"/>
        </authorList>
    </citation>
    <scope>IDENTIFICATION</scope>
</reference>
<name>A0AA85K0K1_TRIRE</name>
<evidence type="ECO:0000256" key="1">
    <source>
        <dbReference type="SAM" id="MobiDB-lite"/>
    </source>
</evidence>
<sequence length="419" mass="47454">MTESWSIGPTFHFGPHALLPASDLQILCNILQCKDCWFRRLYHQLVAKDLQSTQSVKSRSNKVFASSSPFHSLTRAIQAVLRGFNLNRNCLTEIECETTNLTSLLHLHIKSDHHHITLVSTKLCVRKRYWVCPSHGRQLFDLLYCSDDDLSIPEKDGLGLHCTIRSIIPQGHSDFFRSVEKSSSSDESDCPEPTFSVKISYTPELYLLQSSTNSHKKLPADTNSACFTLPAKLGNKRLSEVNKKWLFTYSVNNAAKKVISSKSGSSDSCCIDKTLNSSRRVRFPSGNPVSAVYNLRTYATASRLERSNRIWEIEARSRYFDRLKYLISEGYEPNVASQLAADDDGAAESKSEFTNDSVEKLKDLQFTGGEPSKQAKTRRRKRHRKNKRDHKSQCPPHVHNPTDSSFLVNGINGNYQKFV</sequence>
<keyword evidence="2" id="KW-1185">Reference proteome</keyword>